<accession>A0A2T7Q0H6</accession>
<evidence type="ECO:0000313" key="3">
    <source>
        <dbReference type="Proteomes" id="UP000245119"/>
    </source>
</evidence>
<gene>
    <name evidence="2" type="ORF">C0Q70_01802</name>
</gene>
<evidence type="ECO:0000256" key="1">
    <source>
        <dbReference type="SAM" id="MobiDB-lite"/>
    </source>
</evidence>
<protein>
    <submittedName>
        <fullName evidence="2">Uncharacterized protein</fullName>
    </submittedName>
</protein>
<organism evidence="2 3">
    <name type="scientific">Pomacea canaliculata</name>
    <name type="common">Golden apple snail</name>
    <dbReference type="NCBI Taxonomy" id="400727"/>
    <lineage>
        <taxon>Eukaryota</taxon>
        <taxon>Metazoa</taxon>
        <taxon>Spiralia</taxon>
        <taxon>Lophotrochozoa</taxon>
        <taxon>Mollusca</taxon>
        <taxon>Gastropoda</taxon>
        <taxon>Caenogastropoda</taxon>
        <taxon>Architaenioglossa</taxon>
        <taxon>Ampullarioidea</taxon>
        <taxon>Ampullariidae</taxon>
        <taxon>Pomacea</taxon>
    </lineage>
</organism>
<sequence>MWSPTAADLLPTTKGQGSTFTLPGAALAETRGGADADPRQQHLQHMTARRRAVCRLPLAIVAVIIQDLELAIAQCRRRIDVNEVSCIPGARGAGIPAHRLANRRPRAAAATSTSSSSRCNPLVCPSPPWSPSPYPVSPSLL</sequence>
<dbReference type="AlphaFoldDB" id="A0A2T7Q0H6"/>
<reference evidence="2 3" key="1">
    <citation type="submission" date="2018-04" db="EMBL/GenBank/DDBJ databases">
        <title>The genome of golden apple snail Pomacea canaliculata provides insight into stress tolerance and invasive adaptation.</title>
        <authorList>
            <person name="Liu C."/>
            <person name="Liu B."/>
            <person name="Ren Y."/>
            <person name="Zhang Y."/>
            <person name="Wang H."/>
            <person name="Li S."/>
            <person name="Jiang F."/>
            <person name="Yin L."/>
            <person name="Zhang G."/>
            <person name="Qian W."/>
            <person name="Fan W."/>
        </authorList>
    </citation>
    <scope>NUCLEOTIDE SEQUENCE [LARGE SCALE GENOMIC DNA]</scope>
    <source>
        <strain evidence="2">SZHN2017</strain>
        <tissue evidence="2">Muscle</tissue>
    </source>
</reference>
<comment type="caution">
    <text evidence="2">The sequence shown here is derived from an EMBL/GenBank/DDBJ whole genome shotgun (WGS) entry which is preliminary data.</text>
</comment>
<feature type="compositionally biased region" description="Low complexity" evidence="1">
    <location>
        <begin position="107"/>
        <end position="122"/>
    </location>
</feature>
<proteinExistence type="predicted"/>
<name>A0A2T7Q0H6_POMCA</name>
<dbReference type="Proteomes" id="UP000245119">
    <property type="component" value="Linkage Group LG1"/>
</dbReference>
<keyword evidence="3" id="KW-1185">Reference proteome</keyword>
<evidence type="ECO:0000313" key="2">
    <source>
        <dbReference type="EMBL" id="PVD39174.1"/>
    </source>
</evidence>
<dbReference type="EMBL" id="PZQS01000001">
    <property type="protein sequence ID" value="PVD39174.1"/>
    <property type="molecule type" value="Genomic_DNA"/>
</dbReference>
<feature type="region of interest" description="Disordered" evidence="1">
    <location>
        <begin position="98"/>
        <end position="122"/>
    </location>
</feature>